<accession>A0ABY7HE81</accession>
<keyword evidence="4" id="KW-1185">Reference proteome</keyword>
<evidence type="ECO:0000313" key="4">
    <source>
        <dbReference type="Proteomes" id="UP001164459"/>
    </source>
</evidence>
<keyword evidence="2" id="KW-0812">Transmembrane</keyword>
<keyword evidence="2" id="KW-1133">Transmembrane helix</keyword>
<dbReference type="EMBL" id="CP114040">
    <property type="protein sequence ID" value="WAS97385.1"/>
    <property type="molecule type" value="Genomic_DNA"/>
</dbReference>
<protein>
    <recommendedName>
        <fullName evidence="5">DUF304 domain-containing protein</fullName>
    </recommendedName>
</protein>
<evidence type="ECO:0008006" key="5">
    <source>
        <dbReference type="Google" id="ProtNLM"/>
    </source>
</evidence>
<dbReference type="RefSeq" id="WP_269039752.1">
    <property type="nucleotide sequence ID" value="NZ_CP114040.1"/>
</dbReference>
<keyword evidence="2" id="KW-0472">Membrane</keyword>
<evidence type="ECO:0000313" key="3">
    <source>
        <dbReference type="EMBL" id="WAS97385.1"/>
    </source>
</evidence>
<reference evidence="3" key="1">
    <citation type="submission" date="2022-11" db="EMBL/GenBank/DDBJ databases">
        <title>Minimal conservation of predation-associated metabolite biosynthetic gene clusters underscores biosynthetic potential of Myxococcota including descriptions for ten novel species: Archangium lansinium sp. nov., Myxococcus landrumus sp. nov., Nannocystis bai.</title>
        <authorList>
            <person name="Ahearne A."/>
            <person name="Stevens C."/>
            <person name="Dowd S."/>
        </authorList>
    </citation>
    <scope>NUCLEOTIDE SEQUENCE</scope>
    <source>
        <strain evidence="3">Fl3</strain>
    </source>
</reference>
<feature type="transmembrane region" description="Helical" evidence="2">
    <location>
        <begin position="42"/>
        <end position="62"/>
    </location>
</feature>
<feature type="transmembrane region" description="Helical" evidence="2">
    <location>
        <begin position="12"/>
        <end position="36"/>
    </location>
</feature>
<gene>
    <name evidence="3" type="ORF">O0S08_14655</name>
</gene>
<organism evidence="3 4">
    <name type="scientific">Nannocystis punicea</name>
    <dbReference type="NCBI Taxonomy" id="2995304"/>
    <lineage>
        <taxon>Bacteria</taxon>
        <taxon>Pseudomonadati</taxon>
        <taxon>Myxococcota</taxon>
        <taxon>Polyangia</taxon>
        <taxon>Nannocystales</taxon>
        <taxon>Nannocystaceae</taxon>
        <taxon>Nannocystis</taxon>
    </lineage>
</organism>
<sequence length="194" mass="21135">MDPVVYPVRTPLAYWLVVGALFGLAAGAGYLCLLALGQGVVSWKIVGLGGLVVAAPVIYFLATAEYRARGEIRVGTAQVEVPDARGEVVRFASAALELKITRVIVRFMFTVVPVGEVPRGMVIELREGGRRRRISSLTLVDPQHGEALVADLERVRQGLPPQGPRAPQGPTTRRPQRPRDEFEAQLERELAAMD</sequence>
<feature type="region of interest" description="Disordered" evidence="1">
    <location>
        <begin position="155"/>
        <end position="180"/>
    </location>
</feature>
<evidence type="ECO:0000256" key="2">
    <source>
        <dbReference type="SAM" id="Phobius"/>
    </source>
</evidence>
<evidence type="ECO:0000256" key="1">
    <source>
        <dbReference type="SAM" id="MobiDB-lite"/>
    </source>
</evidence>
<dbReference type="Proteomes" id="UP001164459">
    <property type="component" value="Chromosome"/>
</dbReference>
<name>A0ABY7HE81_9BACT</name>
<proteinExistence type="predicted"/>